<evidence type="ECO:0000313" key="2">
    <source>
        <dbReference type="Proteomes" id="UP000251960"/>
    </source>
</evidence>
<dbReference type="Proteomes" id="UP000251960">
    <property type="component" value="Chromosome 3"/>
</dbReference>
<gene>
    <name evidence="1" type="ORF">Zm00014a_044480</name>
</gene>
<evidence type="ECO:0000313" key="1">
    <source>
        <dbReference type="EMBL" id="PWZ33812.1"/>
    </source>
</evidence>
<accession>A0A3L6FKS4</accession>
<dbReference type="AlphaFoldDB" id="A0A3L6FKS4"/>
<organism evidence="1 2">
    <name type="scientific">Zea mays</name>
    <name type="common">Maize</name>
    <dbReference type="NCBI Taxonomy" id="4577"/>
    <lineage>
        <taxon>Eukaryota</taxon>
        <taxon>Viridiplantae</taxon>
        <taxon>Streptophyta</taxon>
        <taxon>Embryophyta</taxon>
        <taxon>Tracheophyta</taxon>
        <taxon>Spermatophyta</taxon>
        <taxon>Magnoliopsida</taxon>
        <taxon>Liliopsida</taxon>
        <taxon>Poales</taxon>
        <taxon>Poaceae</taxon>
        <taxon>PACMAD clade</taxon>
        <taxon>Panicoideae</taxon>
        <taxon>Andropogonodae</taxon>
        <taxon>Andropogoneae</taxon>
        <taxon>Tripsacinae</taxon>
        <taxon>Zea</taxon>
    </lineage>
</organism>
<comment type="caution">
    <text evidence="1">The sequence shown here is derived from an EMBL/GenBank/DDBJ whole genome shotgun (WGS) entry which is preliminary data.</text>
</comment>
<proteinExistence type="predicted"/>
<reference evidence="1 2" key="1">
    <citation type="journal article" date="2018" name="Nat. Genet.">
        <title>Extensive intraspecific gene order and gene structural variations between Mo17 and other maize genomes.</title>
        <authorList>
            <person name="Sun S."/>
            <person name="Zhou Y."/>
            <person name="Chen J."/>
            <person name="Shi J."/>
            <person name="Zhao H."/>
            <person name="Zhao H."/>
            <person name="Song W."/>
            <person name="Zhang M."/>
            <person name="Cui Y."/>
            <person name="Dong X."/>
            <person name="Liu H."/>
            <person name="Ma X."/>
            <person name="Jiao Y."/>
            <person name="Wang B."/>
            <person name="Wei X."/>
            <person name="Stein J.C."/>
            <person name="Glaubitz J.C."/>
            <person name="Lu F."/>
            <person name="Yu G."/>
            <person name="Liang C."/>
            <person name="Fengler K."/>
            <person name="Li B."/>
            <person name="Rafalski A."/>
            <person name="Schnable P.S."/>
            <person name="Ware D.H."/>
            <person name="Buckler E.S."/>
            <person name="Lai J."/>
        </authorList>
    </citation>
    <scope>NUCLEOTIDE SEQUENCE [LARGE SCALE GENOMIC DNA]</scope>
    <source>
        <strain evidence="2">cv. Missouri 17</strain>
        <tissue evidence="1">Seedling</tissue>
    </source>
</reference>
<sequence length="72" mass="7671">MCDASLISSATETAGVTACEENAGSLARSVSLSPPRCISFLCRLLSPSPLSSLLHHPASSLFLFCFIREKKN</sequence>
<dbReference type="EMBL" id="NCVQ01000004">
    <property type="protein sequence ID" value="PWZ33812.1"/>
    <property type="molecule type" value="Genomic_DNA"/>
</dbReference>
<name>A0A3L6FKS4_MAIZE</name>
<protein>
    <submittedName>
        <fullName evidence="1">Uncharacterized protein</fullName>
    </submittedName>
</protein>